<protein>
    <recommendedName>
        <fullName evidence="3">TetR family transcriptional regulator</fullName>
    </recommendedName>
</protein>
<proteinExistence type="predicted"/>
<dbReference type="RefSeq" id="WP_239723491.1">
    <property type="nucleotide sequence ID" value="NZ_CP092423.2"/>
</dbReference>
<gene>
    <name evidence="1" type="ORF">MJO58_12315</name>
</gene>
<evidence type="ECO:0000313" key="1">
    <source>
        <dbReference type="EMBL" id="ULP45395.1"/>
    </source>
</evidence>
<sequence length="51" mass="5748">MRGAALFALVAARRRRLAPAAIATALQMSLVYWEQMVRYLEREGPDAATRQ</sequence>
<dbReference type="Proteomes" id="UP001055171">
    <property type="component" value="Chromosome"/>
</dbReference>
<evidence type="ECO:0008006" key="3">
    <source>
        <dbReference type="Google" id="ProtNLM"/>
    </source>
</evidence>
<name>A0ABY3V6Y9_MYCLN</name>
<organism evidence="1 2">
    <name type="scientific">Mycobacterium lentiflavum</name>
    <dbReference type="NCBI Taxonomy" id="141349"/>
    <lineage>
        <taxon>Bacteria</taxon>
        <taxon>Bacillati</taxon>
        <taxon>Actinomycetota</taxon>
        <taxon>Actinomycetes</taxon>
        <taxon>Mycobacteriales</taxon>
        <taxon>Mycobacteriaceae</taxon>
        <taxon>Mycobacterium</taxon>
        <taxon>Mycobacterium simiae complex</taxon>
    </lineage>
</organism>
<accession>A0ABY3V6Y9</accession>
<evidence type="ECO:0000313" key="2">
    <source>
        <dbReference type="Proteomes" id="UP001055171"/>
    </source>
</evidence>
<keyword evidence="2" id="KW-1185">Reference proteome</keyword>
<dbReference type="EMBL" id="CP092423">
    <property type="protein sequence ID" value="ULP45395.1"/>
    <property type="molecule type" value="Genomic_DNA"/>
</dbReference>
<reference evidence="1" key="1">
    <citation type="submission" date="2022-08" db="EMBL/GenBank/DDBJ databases">
        <title>Complete genome sequence of 14 non-tuberculosis mycobacteria type-strains.</title>
        <authorList>
            <person name="Igarashi Y."/>
            <person name="Osugi A."/>
            <person name="Mitarai S."/>
        </authorList>
    </citation>
    <scope>NUCLEOTIDE SEQUENCE</scope>
    <source>
        <strain evidence="1">ATCC 51985</strain>
    </source>
</reference>